<keyword evidence="1" id="KW-0812">Transmembrane</keyword>
<dbReference type="Pfam" id="PF03703">
    <property type="entry name" value="bPH_2"/>
    <property type="match status" value="1"/>
</dbReference>
<dbReference type="EMBL" id="LCDO01000001">
    <property type="protein sequence ID" value="KKS57488.1"/>
    <property type="molecule type" value="Genomic_DNA"/>
</dbReference>
<name>A0A0G1D5Z4_9BACT</name>
<feature type="transmembrane region" description="Helical" evidence="1">
    <location>
        <begin position="49"/>
        <end position="70"/>
    </location>
</feature>
<evidence type="ECO:0000313" key="3">
    <source>
        <dbReference type="EMBL" id="KKS57488.1"/>
    </source>
</evidence>
<evidence type="ECO:0000259" key="2">
    <source>
        <dbReference type="Pfam" id="PF03703"/>
    </source>
</evidence>
<proteinExistence type="predicted"/>
<organism evidence="3 4">
    <name type="scientific">Candidatus Magasanikbacteria bacterium GW2011_GWA2_42_32</name>
    <dbReference type="NCBI Taxonomy" id="1619039"/>
    <lineage>
        <taxon>Bacteria</taxon>
        <taxon>Candidatus Magasanikiibacteriota</taxon>
    </lineage>
</organism>
<feature type="transmembrane region" description="Helical" evidence="1">
    <location>
        <begin position="21"/>
        <end position="43"/>
    </location>
</feature>
<protein>
    <recommendedName>
        <fullName evidence="2">YdbS-like PH domain-containing protein</fullName>
    </recommendedName>
</protein>
<dbReference type="InterPro" id="IPR005182">
    <property type="entry name" value="YdbS-like_PH"/>
</dbReference>
<keyword evidence="1" id="KW-1133">Transmembrane helix</keyword>
<gene>
    <name evidence="3" type="ORF">UV20_C0001G0128</name>
</gene>
<reference evidence="3 4" key="1">
    <citation type="journal article" date="2015" name="Nature">
        <title>rRNA introns, odd ribosomes, and small enigmatic genomes across a large radiation of phyla.</title>
        <authorList>
            <person name="Brown C.T."/>
            <person name="Hug L.A."/>
            <person name="Thomas B.C."/>
            <person name="Sharon I."/>
            <person name="Castelle C.J."/>
            <person name="Singh A."/>
            <person name="Wilkins M.J."/>
            <person name="Williams K.H."/>
            <person name="Banfield J.F."/>
        </authorList>
    </citation>
    <scope>NUCLEOTIDE SEQUENCE [LARGE SCALE GENOMIC DNA]</scope>
</reference>
<keyword evidence="1" id="KW-0472">Membrane</keyword>
<dbReference type="Proteomes" id="UP000034837">
    <property type="component" value="Unassembled WGS sequence"/>
</dbReference>
<sequence length="199" mass="23557">MSIILHPREQIIKKIRRYYLTYFWHWLLVFIFIAAPFFFMFVLFSWGKWGVGIFIALLVVGLLVLVRGLFFWRKNVTLISTGRILKMEQHGLLNKTVTDLGFYNIRSVSYKIKGFWPTILRYGKIVIETNDDKKNLEILAVKKPAEVTETITLLQQKQLKENSRSGYNLEDIFNFISHQPKEQLNKIKELVDKKLKEMV</sequence>
<comment type="caution">
    <text evidence="3">The sequence shown here is derived from an EMBL/GenBank/DDBJ whole genome shotgun (WGS) entry which is preliminary data.</text>
</comment>
<dbReference type="AlphaFoldDB" id="A0A0G1D5Z4"/>
<evidence type="ECO:0000256" key="1">
    <source>
        <dbReference type="SAM" id="Phobius"/>
    </source>
</evidence>
<accession>A0A0G1D5Z4</accession>
<evidence type="ECO:0000313" key="4">
    <source>
        <dbReference type="Proteomes" id="UP000034837"/>
    </source>
</evidence>
<feature type="domain" description="YdbS-like PH" evidence="2">
    <location>
        <begin position="89"/>
        <end position="151"/>
    </location>
</feature>